<feature type="compositionally biased region" description="Acidic residues" evidence="1">
    <location>
        <begin position="90"/>
        <end position="101"/>
    </location>
</feature>
<dbReference type="InterPro" id="IPR018289">
    <property type="entry name" value="MULE_transposase_dom"/>
</dbReference>
<evidence type="ECO:0000256" key="1">
    <source>
        <dbReference type="SAM" id="MobiDB-lite"/>
    </source>
</evidence>
<feature type="compositionally biased region" description="Pro residues" evidence="1">
    <location>
        <begin position="528"/>
        <end position="551"/>
    </location>
</feature>
<feature type="region of interest" description="Disordered" evidence="1">
    <location>
        <begin position="14"/>
        <end position="108"/>
    </location>
</feature>
<dbReference type="PANTHER" id="PTHR31973:SF195">
    <property type="entry name" value="MUDR FAMILY TRANSPOSASE"/>
    <property type="match status" value="1"/>
</dbReference>
<proteinExistence type="predicted"/>
<keyword evidence="4" id="KW-1185">Reference proteome</keyword>
<feature type="compositionally biased region" description="Acidic residues" evidence="1">
    <location>
        <begin position="484"/>
        <end position="508"/>
    </location>
</feature>
<feature type="region of interest" description="Disordered" evidence="1">
    <location>
        <begin position="447"/>
        <end position="653"/>
    </location>
</feature>
<feature type="compositionally biased region" description="Polar residues" evidence="1">
    <location>
        <begin position="631"/>
        <end position="642"/>
    </location>
</feature>
<dbReference type="Proteomes" id="UP001161247">
    <property type="component" value="Chromosome 5"/>
</dbReference>
<dbReference type="PANTHER" id="PTHR31973">
    <property type="entry name" value="POLYPROTEIN, PUTATIVE-RELATED"/>
    <property type="match status" value="1"/>
</dbReference>
<dbReference type="AlphaFoldDB" id="A0AAV1DFD4"/>
<sequence>MTSVDLYINTEDITNHEDGNNHYGGSFFAQDDHMDEGGQDGPRQEQASTSRVHEEDGRSLFAQDDHIDENDSDYVTPTESSVAHNPSSSSDDEENDDEELVNEERELNPFPRRHVYKEMGEWNASSVYKDDLGIKMTRLPKGWALKLIMRKVANNVDYTVKSVQKDVKELVKVDSPYKRAWKWRRKAIEAVYGNWSSNFEDLPRYIEALKSTNPETIVEWEWNEGEEGWNIGSKTFKYMFWSFAPVADTFLECPPVISVDGTHQRKGYKDKLLLALVYTANKYILPVAFAVVDEETTESWPFFMTHLRVVRQFGYIQVVPRWSMISNIQENQNAHEHNMSEFTEKNGVDHHSKVRPHWNRRHRNIPQDLEEGEPGQTDDKYEAWHNNGSVKLISDTSHYTSAGYEYYSSRLKVYVYCDDDDDSDTSDTEDTSKRKVCARYLTISRRKKKEEKEKKKRMKMTQVNMGGVPFQTRSSQPIYIPEYSQDDLEEEDEDEEDEENDFDEDDVQDSVRMGAHHRDTPMYNLSSYPPPRYSSCPRPGPGGLPSPPTPIPSSMSGEWRSPHYSPSFLHPGQFPQGISTGSRPRPSRPAQASPPYIDPVPPRGGLVSAEVSTRPPPLIDPVGPSRGPGSTGVSTRPVTTIASSGGSSQSRVSDEIDPTIWLVTDEVPGGPIDGSVIPSFLGHIAYHFWHGYNRPTLKIFKGQKILNKLKMWYKDMDDVVRGKIRGTGLGNLLHTSYEDIDLGLVQAFVERVDGELVSGTSETDVLRGHAAGILGLDVNGYKWSHGGVSDWSSLSNARKRTRIPRPLLSCGYCWPRRCSWARVVGDRLRQVRERLDRFTELEVKWKPFGPGQQGIVPRTIYSRWIMYRNLQEPYMPDRCIRQIGYVQSIPRSPMSPNDASRGPRTTQYFVEHSAVDILSTWRRFPESACINLTRWRPNIGDIVGECEDGYLKWYRQYSHPFPLPTTDPSAVSTPARSSQDYWMNELMKLTTDLIRKVKVSDRDLADEYDEKLQDTMIRYYKAP</sequence>
<dbReference type="EMBL" id="OX459122">
    <property type="protein sequence ID" value="CAI9106338.1"/>
    <property type="molecule type" value="Genomic_DNA"/>
</dbReference>
<evidence type="ECO:0000313" key="4">
    <source>
        <dbReference type="Proteomes" id="UP001161247"/>
    </source>
</evidence>
<feature type="compositionally biased region" description="Low complexity" evidence="1">
    <location>
        <begin position="582"/>
        <end position="595"/>
    </location>
</feature>
<evidence type="ECO:0000313" key="3">
    <source>
        <dbReference type="EMBL" id="CAI9106338.1"/>
    </source>
</evidence>
<gene>
    <name evidence="3" type="ORF">OLC1_LOCUS14847</name>
</gene>
<dbReference type="Pfam" id="PF10551">
    <property type="entry name" value="MULE"/>
    <property type="match status" value="1"/>
</dbReference>
<protein>
    <submittedName>
        <fullName evidence="3">OLC1v1005468C1</fullName>
    </submittedName>
</protein>
<feature type="compositionally biased region" description="Polar residues" evidence="1">
    <location>
        <begin position="73"/>
        <end position="84"/>
    </location>
</feature>
<feature type="compositionally biased region" description="Basic residues" evidence="1">
    <location>
        <begin position="447"/>
        <end position="459"/>
    </location>
</feature>
<reference evidence="3" key="1">
    <citation type="submission" date="2023-03" db="EMBL/GenBank/DDBJ databases">
        <authorList>
            <person name="Julca I."/>
        </authorList>
    </citation>
    <scope>NUCLEOTIDE SEQUENCE</scope>
</reference>
<name>A0AAV1DFD4_OLDCO</name>
<organism evidence="3 4">
    <name type="scientific">Oldenlandia corymbosa var. corymbosa</name>
    <dbReference type="NCBI Taxonomy" id="529605"/>
    <lineage>
        <taxon>Eukaryota</taxon>
        <taxon>Viridiplantae</taxon>
        <taxon>Streptophyta</taxon>
        <taxon>Embryophyta</taxon>
        <taxon>Tracheophyta</taxon>
        <taxon>Spermatophyta</taxon>
        <taxon>Magnoliopsida</taxon>
        <taxon>eudicotyledons</taxon>
        <taxon>Gunneridae</taxon>
        <taxon>Pentapetalae</taxon>
        <taxon>asterids</taxon>
        <taxon>lamiids</taxon>
        <taxon>Gentianales</taxon>
        <taxon>Rubiaceae</taxon>
        <taxon>Rubioideae</taxon>
        <taxon>Spermacoceae</taxon>
        <taxon>Hedyotis-Oldenlandia complex</taxon>
        <taxon>Oldenlandia</taxon>
    </lineage>
</organism>
<accession>A0AAV1DFD4</accession>
<evidence type="ECO:0000259" key="2">
    <source>
        <dbReference type="Pfam" id="PF10551"/>
    </source>
</evidence>
<feature type="domain" description="MULE transposase" evidence="2">
    <location>
        <begin position="256"/>
        <end position="343"/>
    </location>
</feature>